<dbReference type="GO" id="GO:0012505">
    <property type="term" value="C:endomembrane system"/>
    <property type="evidence" value="ECO:0007669"/>
    <property type="project" value="TreeGrafter"/>
</dbReference>
<organism evidence="9">
    <name type="scientific">Oryza brachyantha</name>
    <name type="common">malo sina</name>
    <dbReference type="NCBI Taxonomy" id="4533"/>
    <lineage>
        <taxon>Eukaryota</taxon>
        <taxon>Viridiplantae</taxon>
        <taxon>Streptophyta</taxon>
        <taxon>Embryophyta</taxon>
        <taxon>Tracheophyta</taxon>
        <taxon>Spermatophyta</taxon>
        <taxon>Magnoliopsida</taxon>
        <taxon>Liliopsida</taxon>
        <taxon>Poales</taxon>
        <taxon>Poaceae</taxon>
        <taxon>BOP clade</taxon>
        <taxon>Oryzoideae</taxon>
        <taxon>Oryzeae</taxon>
        <taxon>Oryzinae</taxon>
        <taxon>Oryza</taxon>
    </lineage>
</organism>
<sequence>MNVPRAKPAVLTLETVAHLGLLYFLFLVGLEMDVNVIRQPGKKALVITRSRHGAAVLHRHGDVVHLPAPGWPSCSPASTWCPLIRRVPEGETIGDVHVTLNLTDVMIAGVCTNAIGIHSVFGAFVYELVIPTPKRPAGRRAH</sequence>
<dbReference type="GO" id="GO:0006813">
    <property type="term" value="P:potassium ion transport"/>
    <property type="evidence" value="ECO:0007669"/>
    <property type="project" value="UniProtKB-KW"/>
</dbReference>
<dbReference type="Proteomes" id="UP000006038">
    <property type="component" value="Chromosome 5"/>
</dbReference>
<dbReference type="Gramene" id="OB05G18220.1">
    <property type="protein sequence ID" value="OB05G18220.1"/>
    <property type="gene ID" value="OB05G18220"/>
</dbReference>
<dbReference type="GO" id="GO:0016020">
    <property type="term" value="C:membrane"/>
    <property type="evidence" value="ECO:0007669"/>
    <property type="project" value="UniProtKB-SubCell"/>
</dbReference>
<dbReference type="GO" id="GO:0009941">
    <property type="term" value="C:chloroplast envelope"/>
    <property type="evidence" value="ECO:0007669"/>
    <property type="project" value="UniProtKB-SubCell"/>
</dbReference>
<keyword evidence="3" id="KW-0813">Transport</keyword>
<evidence type="ECO:0000256" key="3">
    <source>
        <dbReference type="ARBA" id="ARBA00022448"/>
    </source>
</evidence>
<name>J3M5E8_ORYBR</name>
<proteinExistence type="predicted"/>
<evidence type="ECO:0000256" key="1">
    <source>
        <dbReference type="ARBA" id="ARBA00003198"/>
    </source>
</evidence>
<keyword evidence="7" id="KW-0406">Ion transport</keyword>
<reference evidence="9" key="1">
    <citation type="journal article" date="2013" name="Nat. Commun.">
        <title>Whole-genome sequencing of Oryza brachyantha reveals mechanisms underlying Oryza genome evolution.</title>
        <authorList>
            <person name="Chen J."/>
            <person name="Huang Q."/>
            <person name="Gao D."/>
            <person name="Wang J."/>
            <person name="Lang Y."/>
            <person name="Liu T."/>
            <person name="Li B."/>
            <person name="Bai Z."/>
            <person name="Luis Goicoechea J."/>
            <person name="Liang C."/>
            <person name="Chen C."/>
            <person name="Zhang W."/>
            <person name="Sun S."/>
            <person name="Liao Y."/>
            <person name="Zhang X."/>
            <person name="Yang L."/>
            <person name="Song C."/>
            <person name="Wang M."/>
            <person name="Shi J."/>
            <person name="Liu G."/>
            <person name="Liu J."/>
            <person name="Zhou H."/>
            <person name="Zhou W."/>
            <person name="Yu Q."/>
            <person name="An N."/>
            <person name="Chen Y."/>
            <person name="Cai Q."/>
            <person name="Wang B."/>
            <person name="Liu B."/>
            <person name="Min J."/>
            <person name="Huang Y."/>
            <person name="Wu H."/>
            <person name="Li Z."/>
            <person name="Zhang Y."/>
            <person name="Yin Y."/>
            <person name="Song W."/>
            <person name="Jiang J."/>
            <person name="Jackson S.A."/>
            <person name="Wing R.A."/>
            <person name="Wang J."/>
            <person name="Chen M."/>
        </authorList>
    </citation>
    <scope>NUCLEOTIDE SEQUENCE [LARGE SCALE GENOMIC DNA]</scope>
    <source>
        <strain evidence="9">cv. IRGC 101232</strain>
    </source>
</reference>
<keyword evidence="8" id="KW-0472">Membrane</keyword>
<dbReference type="GO" id="GO:0006885">
    <property type="term" value="P:regulation of pH"/>
    <property type="evidence" value="ECO:0007669"/>
    <property type="project" value="TreeGrafter"/>
</dbReference>
<evidence type="ECO:0000256" key="8">
    <source>
        <dbReference type="SAM" id="Phobius"/>
    </source>
</evidence>
<dbReference type="HOGENOM" id="CLU_1818831_0_0_1"/>
<evidence type="ECO:0000313" key="9">
    <source>
        <dbReference type="EnsemblPlants" id="OB05G18220.1"/>
    </source>
</evidence>
<dbReference type="eggNOG" id="KOG1650">
    <property type="taxonomic scope" value="Eukaryota"/>
</dbReference>
<evidence type="ECO:0000256" key="5">
    <source>
        <dbReference type="ARBA" id="ARBA00022946"/>
    </source>
</evidence>
<evidence type="ECO:0000256" key="6">
    <source>
        <dbReference type="ARBA" id="ARBA00022958"/>
    </source>
</evidence>
<evidence type="ECO:0000313" key="10">
    <source>
        <dbReference type="Proteomes" id="UP000006038"/>
    </source>
</evidence>
<dbReference type="PANTHER" id="PTHR32468:SF164">
    <property type="entry name" value="OS05G0485000 PROTEIN"/>
    <property type="match status" value="1"/>
</dbReference>
<dbReference type="Gene3D" id="1.20.1530.20">
    <property type="match status" value="1"/>
</dbReference>
<keyword evidence="8" id="KW-0812">Transmembrane</keyword>
<keyword evidence="6" id="KW-0630">Potassium</keyword>
<dbReference type="PANTHER" id="PTHR32468">
    <property type="entry name" value="CATION/H + ANTIPORTER"/>
    <property type="match status" value="1"/>
</dbReference>
<evidence type="ECO:0000256" key="2">
    <source>
        <dbReference type="ARBA" id="ARBA00004119"/>
    </source>
</evidence>
<protein>
    <submittedName>
        <fullName evidence="9">Uncharacterized protein</fullName>
    </submittedName>
</protein>
<feature type="transmembrane region" description="Helical" evidence="8">
    <location>
        <begin position="9"/>
        <end position="30"/>
    </location>
</feature>
<comment type="function">
    <text evidence="1">May function as sodium-coupled metabolite transporter across the chloroplast envelope.</text>
</comment>
<keyword evidence="5" id="KW-0809">Transit peptide</keyword>
<accession>J3M5E8</accession>
<keyword evidence="10" id="KW-1185">Reference proteome</keyword>
<dbReference type="EnsemblPlants" id="OB05G18220.1">
    <property type="protein sequence ID" value="OB05G18220.1"/>
    <property type="gene ID" value="OB05G18220"/>
</dbReference>
<keyword evidence="4" id="KW-0633">Potassium transport</keyword>
<comment type="subcellular location">
    <subcellularLocation>
        <location evidence="2">Plastid</location>
        <location evidence="2">Chloroplast envelope</location>
    </subcellularLocation>
</comment>
<dbReference type="AlphaFoldDB" id="J3M5E8"/>
<evidence type="ECO:0000256" key="7">
    <source>
        <dbReference type="ARBA" id="ARBA00023065"/>
    </source>
</evidence>
<dbReference type="GO" id="GO:0098662">
    <property type="term" value="P:inorganic cation transmembrane transport"/>
    <property type="evidence" value="ECO:0007669"/>
    <property type="project" value="TreeGrafter"/>
</dbReference>
<reference evidence="9" key="2">
    <citation type="submission" date="2013-04" db="UniProtKB">
        <authorList>
            <consortium name="EnsemblPlants"/>
        </authorList>
    </citation>
    <scope>IDENTIFICATION</scope>
</reference>
<dbReference type="STRING" id="4533.J3M5E8"/>
<dbReference type="InterPro" id="IPR050794">
    <property type="entry name" value="CPA2_transporter"/>
</dbReference>
<keyword evidence="8" id="KW-1133">Transmembrane helix</keyword>
<dbReference type="InterPro" id="IPR038770">
    <property type="entry name" value="Na+/solute_symporter_sf"/>
</dbReference>
<evidence type="ECO:0000256" key="4">
    <source>
        <dbReference type="ARBA" id="ARBA00022538"/>
    </source>
</evidence>